<reference evidence="1" key="1">
    <citation type="submission" date="2021-03" db="EMBL/GenBank/DDBJ databases">
        <title>Evolutionary innovations through gain and loss of genes in the ectomycorrhizal Boletales.</title>
        <authorList>
            <person name="Wu G."/>
            <person name="Miyauchi S."/>
            <person name="Morin E."/>
            <person name="Yang Z.-L."/>
            <person name="Xu J."/>
            <person name="Martin F.M."/>
        </authorList>
    </citation>
    <scope>NUCLEOTIDE SEQUENCE</scope>
    <source>
        <strain evidence="1">BR01</strain>
    </source>
</reference>
<keyword evidence="2" id="KW-1185">Reference proteome</keyword>
<protein>
    <submittedName>
        <fullName evidence="1">Uncharacterized protein</fullName>
    </submittedName>
</protein>
<name>A0A8I2YZ41_9AGAM</name>
<evidence type="ECO:0000313" key="2">
    <source>
        <dbReference type="Proteomes" id="UP000683000"/>
    </source>
</evidence>
<sequence length="105" mass="11838">MLGLQPLIYDDRLMYSPSNGILILECPRSIHEIPLSNFRDSVSSVLRNLPYDRYTLHAGVKMNLPFQSPQDGYTATPDLRLYLTSLLAPEVPEIPVLVECGFSQD</sequence>
<accession>A0A8I2YZ41</accession>
<evidence type="ECO:0000313" key="1">
    <source>
        <dbReference type="EMBL" id="KAG6379802.1"/>
    </source>
</evidence>
<dbReference type="OrthoDB" id="2692005at2759"/>
<proteinExistence type="predicted"/>
<comment type="caution">
    <text evidence="1">The sequence shown here is derived from an EMBL/GenBank/DDBJ whole genome shotgun (WGS) entry which is preliminary data.</text>
</comment>
<dbReference type="Proteomes" id="UP000683000">
    <property type="component" value="Unassembled WGS sequence"/>
</dbReference>
<organism evidence="1 2">
    <name type="scientific">Boletus reticuloceps</name>
    <dbReference type="NCBI Taxonomy" id="495285"/>
    <lineage>
        <taxon>Eukaryota</taxon>
        <taxon>Fungi</taxon>
        <taxon>Dikarya</taxon>
        <taxon>Basidiomycota</taxon>
        <taxon>Agaricomycotina</taxon>
        <taxon>Agaricomycetes</taxon>
        <taxon>Agaricomycetidae</taxon>
        <taxon>Boletales</taxon>
        <taxon>Boletineae</taxon>
        <taxon>Boletaceae</taxon>
        <taxon>Boletoideae</taxon>
        <taxon>Boletus</taxon>
    </lineage>
</organism>
<dbReference type="AlphaFoldDB" id="A0A8I2YZ41"/>
<dbReference type="EMBL" id="JAGFBS010000004">
    <property type="protein sequence ID" value="KAG6379802.1"/>
    <property type="molecule type" value="Genomic_DNA"/>
</dbReference>
<gene>
    <name evidence="1" type="ORF">JVT61DRAFT_10347</name>
</gene>